<protein>
    <submittedName>
        <fullName evidence="2">Uncharacterized protein</fullName>
    </submittedName>
</protein>
<dbReference type="OrthoDB" id="2413203at2759"/>
<evidence type="ECO:0000313" key="3">
    <source>
        <dbReference type="Proteomes" id="UP000780801"/>
    </source>
</evidence>
<feature type="compositionally biased region" description="Polar residues" evidence="1">
    <location>
        <begin position="1093"/>
        <end position="1110"/>
    </location>
</feature>
<feature type="compositionally biased region" description="Pro residues" evidence="1">
    <location>
        <begin position="1068"/>
        <end position="1083"/>
    </location>
</feature>
<dbReference type="EMBL" id="JAABOA010000576">
    <property type="protein sequence ID" value="KAF9583834.1"/>
    <property type="molecule type" value="Genomic_DNA"/>
</dbReference>
<accession>A0A9P6FYN7</accession>
<proteinExistence type="predicted"/>
<comment type="caution">
    <text evidence="2">The sequence shown here is derived from an EMBL/GenBank/DDBJ whole genome shotgun (WGS) entry which is preliminary data.</text>
</comment>
<feature type="compositionally biased region" description="Gly residues" evidence="1">
    <location>
        <begin position="1184"/>
        <end position="1222"/>
    </location>
</feature>
<feature type="region of interest" description="Disordered" evidence="1">
    <location>
        <begin position="862"/>
        <end position="883"/>
    </location>
</feature>
<organism evidence="2 3">
    <name type="scientific">Lunasporangiospora selenospora</name>
    <dbReference type="NCBI Taxonomy" id="979761"/>
    <lineage>
        <taxon>Eukaryota</taxon>
        <taxon>Fungi</taxon>
        <taxon>Fungi incertae sedis</taxon>
        <taxon>Mucoromycota</taxon>
        <taxon>Mortierellomycotina</taxon>
        <taxon>Mortierellomycetes</taxon>
        <taxon>Mortierellales</taxon>
        <taxon>Mortierellaceae</taxon>
        <taxon>Lunasporangiospora</taxon>
    </lineage>
</organism>
<feature type="region of interest" description="Disordered" evidence="1">
    <location>
        <begin position="580"/>
        <end position="623"/>
    </location>
</feature>
<feature type="region of interest" description="Disordered" evidence="1">
    <location>
        <begin position="1183"/>
        <end position="1224"/>
    </location>
</feature>
<gene>
    <name evidence="2" type="ORF">BGW38_008376</name>
</gene>
<dbReference type="Proteomes" id="UP000780801">
    <property type="component" value="Unassembled WGS sequence"/>
</dbReference>
<evidence type="ECO:0000313" key="2">
    <source>
        <dbReference type="EMBL" id="KAF9583834.1"/>
    </source>
</evidence>
<keyword evidence="3" id="KW-1185">Reference proteome</keyword>
<feature type="region of interest" description="Disordered" evidence="1">
    <location>
        <begin position="1046"/>
        <end position="1110"/>
    </location>
</feature>
<name>A0A9P6FYN7_9FUNG</name>
<reference evidence="2" key="1">
    <citation type="journal article" date="2020" name="Fungal Divers.">
        <title>Resolving the Mortierellaceae phylogeny through synthesis of multi-gene phylogenetics and phylogenomics.</title>
        <authorList>
            <person name="Vandepol N."/>
            <person name="Liber J."/>
            <person name="Desiro A."/>
            <person name="Na H."/>
            <person name="Kennedy M."/>
            <person name="Barry K."/>
            <person name="Grigoriev I.V."/>
            <person name="Miller A.N."/>
            <person name="O'Donnell K."/>
            <person name="Stajich J.E."/>
            <person name="Bonito G."/>
        </authorList>
    </citation>
    <scope>NUCLEOTIDE SEQUENCE</scope>
    <source>
        <strain evidence="2">KOD1015</strain>
    </source>
</reference>
<evidence type="ECO:0000256" key="1">
    <source>
        <dbReference type="SAM" id="MobiDB-lite"/>
    </source>
</evidence>
<sequence>MDANIDTLEVLLNPTLIKSKINALPPDQAYAQGRRLLQDLLSIARFGVPTIVPNEVSLGLDEKGLGNDDYGVQQQTMQLSERQDMLLGHACKVYFASSLSLEDILTQVPAPNQLCLITAMMLLSQKLNSDAVPYIDKQEPWDPLTLLQRWIVRSRVSGADVSGLDFGDNRYHVQALMDKLSLLKDIKSQKQTSERIKSLECQLSSELGQYFCWSEEYIVAIPFLNQCQEVHRQHSTSGAPHLSCHLDLNRTKALLKLARLALGESLLDPKENLLNRVKTLETEYRHKELLDEFLKDNITRVLPFTWRQRIMMIVLERSDIVNGVLLAVANAFYRLGVPSEMLCEIPKHALQYLRSIPFESGDETDVYLTPGIFDDIMEIVSAVLKKQALEPSRNKVKAFASKLCATIQHVLCYEAAWKAGVLDLLPSDWNRVWDMYSFVLSQQSPEPIAEDPEKETREAEAMSQLLERMDPDDLEQYIRSLILTDYFAMTSFQKSMPHLTSCLVALAMGAQCCNRGKYIDGLKLIQSSARFLSQEKDTASQNYSRISYQLEMYTIIAQLGVLAQEIEQRREQRVQDRLEARFKSSGSSARDAASTPLQDSHQMDIDNPQDMSRQDASAAKREDLERDEIITNEIKICQVYGVLVPLCAILERGQILGVDLKDTAASSCLDALFSLDLDPINITRLAALDMIQGLMIKVGRPNRGSMQNQQPNNISRQRSKRQLKLENVHANGGGLEEDPGHAMILKLFTFVRIRGVVDVFAALLAGAVSSILPEQSKFTLSEFGYYALFTTSMDSVSSWSDPRVKIIAMLSNGDAGAAIDGTPMARQRFMRLLIHVHENQIQYDSEVFAKRIKIESEVKRQMESKEQSARQSVDSPASSSIPESAQSPYAALLQTITTPFSNTTLLSAKPCTRIARFSLCLTDLYHLEGLHREALASFLNACMISSGCFSDQSSLERRIWSAYTHGPIASHSPVPISSQAQTIVLPSQGGIMPGSGNIGGPQFPPGMAMPMPGPFGENGVAMVFPNAGGGPIPPFGGGVAPGNPVGLGLSPPLAPGQMPHDPPSTVFSPPPPPPPPPTPPTPPLAMSHPLQPPQSAAANGSPSTPVTVPSQALTPSTFALRAIDSCMQLNEPLAAAIMHQFLPRMDYNQAFAAIRTAHDNGHLSFNSSTPVFANLGPLPNFTAGGSGGSGGGGLAGQGQSQGQGQGQGQNQGQGGGPGGSIGGAQQPHPMSHLYFLLTSYTLRVQTSESVFAPHLYSLAGQEQLFEGLTYKERQRLISALSGTLPNGTLQPMGQRALVLPQVLDLVYDLSLLELISFLLKKEPEGQLKVQNRINSNRLALDLRQPFREQVHAMVQQDLLTRLWSRYAKSWKALDS</sequence>
<feature type="compositionally biased region" description="Polar residues" evidence="1">
    <location>
        <begin position="869"/>
        <end position="883"/>
    </location>
</feature>